<evidence type="ECO:0000256" key="3">
    <source>
        <dbReference type="ARBA" id="ARBA00022691"/>
    </source>
</evidence>
<keyword evidence="3" id="KW-0949">S-adenosyl-L-methionine</keyword>
<keyword evidence="6" id="KW-1185">Reference proteome</keyword>
<dbReference type="Gene3D" id="3.40.1780.10">
    <property type="entry name" value="QueA-like"/>
    <property type="match status" value="1"/>
</dbReference>
<keyword evidence="1" id="KW-0963">Cytoplasm</keyword>
<dbReference type="SUPFAM" id="SSF111337">
    <property type="entry name" value="QueA-like"/>
    <property type="match status" value="1"/>
</dbReference>
<reference evidence="5" key="1">
    <citation type="submission" date="2022-05" db="EMBL/GenBank/DDBJ databases">
        <title>Single-amplified genomics reveal most streamlined microbe among free-living bacteria.</title>
        <authorList>
            <person name="Roda-Garcia J."/>
            <person name="Haro-Moreno J.M."/>
            <person name="Rodriguez-Valera F."/>
            <person name="Almagro-Moreno S."/>
            <person name="Lopez-Perez M."/>
        </authorList>
    </citation>
    <scope>NUCLEOTIDE SEQUENCE</scope>
    <source>
        <strain evidence="5">TMED112-D2-2</strain>
    </source>
</reference>
<dbReference type="EC" id="2.4.99.17" evidence="5"/>
<dbReference type="InterPro" id="IPR003699">
    <property type="entry name" value="QueA"/>
</dbReference>
<dbReference type="GO" id="GO:0008616">
    <property type="term" value="P:tRNA queuosine(34) biosynthetic process"/>
    <property type="evidence" value="ECO:0007669"/>
    <property type="project" value="UniProtKB-KW"/>
</dbReference>
<dbReference type="AlphaFoldDB" id="A0A9Q8TZY8"/>
<evidence type="ECO:0000256" key="1">
    <source>
        <dbReference type="ARBA" id="ARBA00022490"/>
    </source>
</evidence>
<dbReference type="GO" id="GO:0051075">
    <property type="term" value="F:S-adenosylmethionine:tRNA ribosyltransferase-isomerase activity"/>
    <property type="evidence" value="ECO:0007669"/>
    <property type="project" value="UniProtKB-EC"/>
</dbReference>
<dbReference type="Pfam" id="PF02547">
    <property type="entry name" value="Queuosine_synth"/>
    <property type="match status" value="1"/>
</dbReference>
<dbReference type="EMBL" id="CP097966">
    <property type="protein sequence ID" value="URQ62713.1"/>
    <property type="molecule type" value="Genomic_DNA"/>
</dbReference>
<keyword evidence="4" id="KW-0671">Queuosine biosynthesis</keyword>
<keyword evidence="2 5" id="KW-0808">Transferase</keyword>
<sequence>MNQDIYKSDYDYEIPEKLIARYPPKNRTDSKLLLCKDQNFSIKNFSSISNFFKKDDLIVFNETKVFKARLRLQKESGGQTEIFINRILSKFEAECLTKGLNLKKKSQVLKTDTFPLKISIVKEKDGLVLIKFSQNVKHLCSTYGKVPIPPYLKRDDDEFDNVRYQSVFANDVLKESAAAPTASLHFDNDLYEKITNEFSTCKINLAVGLGTFKPLSNDAINNSSKLHEENFFISDESAKKINSQLKDNKRIIAIGTTTLRALESSWNNETNSVSPGKQTTTIFIKEGFKFNVVNALLTNFHLPQSSLLMLVCAFAGKELIFSTYEFAIKNNLRFFSYGDAMIIERCPLNY</sequence>
<dbReference type="Proteomes" id="UP001056381">
    <property type="component" value="Chromosome"/>
</dbReference>
<keyword evidence="5" id="KW-0328">Glycosyltransferase</keyword>
<evidence type="ECO:0000256" key="4">
    <source>
        <dbReference type="ARBA" id="ARBA00022785"/>
    </source>
</evidence>
<protein>
    <submittedName>
        <fullName evidence="5">tRNA preQ1(34) S-adenosylmethionine ribosyltransferase-isomerase QueA</fullName>
        <ecNumber evidence="5">2.4.99.17</ecNumber>
    </submittedName>
</protein>
<dbReference type="InterPro" id="IPR042119">
    <property type="entry name" value="QueA_dom2"/>
</dbReference>
<dbReference type="PANTHER" id="PTHR30307:SF0">
    <property type="entry name" value="S-ADENOSYLMETHIONINE:TRNA RIBOSYLTRANSFERASE-ISOMERASE"/>
    <property type="match status" value="1"/>
</dbReference>
<dbReference type="NCBIfam" id="NF001140">
    <property type="entry name" value="PRK00147.1"/>
    <property type="match status" value="1"/>
</dbReference>
<proteinExistence type="predicted"/>
<evidence type="ECO:0000313" key="6">
    <source>
        <dbReference type="Proteomes" id="UP001056381"/>
    </source>
</evidence>
<name>A0A9Q8TZY8_9GAMM</name>
<dbReference type="InterPro" id="IPR036100">
    <property type="entry name" value="QueA_sf"/>
</dbReference>
<organism evidence="5 6">
    <name type="scientific">SAR86 cluster bacterium</name>
    <dbReference type="NCBI Taxonomy" id="2030880"/>
    <lineage>
        <taxon>Bacteria</taxon>
        <taxon>Pseudomonadati</taxon>
        <taxon>Pseudomonadota</taxon>
        <taxon>Gammaproteobacteria</taxon>
        <taxon>SAR86 cluster</taxon>
    </lineage>
</organism>
<accession>A0A9Q8TZY8</accession>
<gene>
    <name evidence="5" type="primary">queA</name>
    <name evidence="5" type="ORF">M9B40_02995</name>
</gene>
<evidence type="ECO:0000256" key="2">
    <source>
        <dbReference type="ARBA" id="ARBA00022679"/>
    </source>
</evidence>
<dbReference type="Gene3D" id="2.40.10.240">
    <property type="entry name" value="QueA-like"/>
    <property type="match status" value="1"/>
</dbReference>
<dbReference type="PANTHER" id="PTHR30307">
    <property type="entry name" value="S-ADENOSYLMETHIONINE:TRNA RIBOSYLTRANSFERASE-ISOMERASE"/>
    <property type="match status" value="1"/>
</dbReference>
<dbReference type="NCBIfam" id="TIGR00113">
    <property type="entry name" value="queA"/>
    <property type="match status" value="1"/>
</dbReference>
<evidence type="ECO:0000313" key="5">
    <source>
        <dbReference type="EMBL" id="URQ62713.1"/>
    </source>
</evidence>
<dbReference type="InterPro" id="IPR042118">
    <property type="entry name" value="QueA_dom1"/>
</dbReference>